<organism evidence="2 3">
    <name type="scientific">Caballeronia sordidicola</name>
    <name type="common">Burkholderia sordidicola</name>
    <dbReference type="NCBI Taxonomy" id="196367"/>
    <lineage>
        <taxon>Bacteria</taxon>
        <taxon>Pseudomonadati</taxon>
        <taxon>Pseudomonadota</taxon>
        <taxon>Betaproteobacteria</taxon>
        <taxon>Burkholderiales</taxon>
        <taxon>Burkholderiaceae</taxon>
        <taxon>Caballeronia</taxon>
    </lineage>
</organism>
<dbReference type="EMBL" id="NBTZ01000052">
    <property type="protein sequence ID" value="OTP75325.1"/>
    <property type="molecule type" value="Genomic_DNA"/>
</dbReference>
<reference evidence="2 3" key="1">
    <citation type="submission" date="2017-03" db="EMBL/GenBank/DDBJ databases">
        <title>Genome analysis of strain PAMC 26577.</title>
        <authorList>
            <person name="Oh H.-M."/>
            <person name="Yang J.-A."/>
        </authorList>
    </citation>
    <scope>NUCLEOTIDE SEQUENCE [LARGE SCALE GENOMIC DNA]</scope>
    <source>
        <strain evidence="2 3">PAMC 26577</strain>
    </source>
</reference>
<evidence type="ECO:0000256" key="1">
    <source>
        <dbReference type="SAM" id="Phobius"/>
    </source>
</evidence>
<dbReference type="AlphaFoldDB" id="A0A242MVB5"/>
<evidence type="ECO:0000313" key="2">
    <source>
        <dbReference type="EMBL" id="OTP75325.1"/>
    </source>
</evidence>
<protein>
    <submittedName>
        <fullName evidence="2">Putative membrane protein</fullName>
    </submittedName>
</protein>
<feature type="transmembrane region" description="Helical" evidence="1">
    <location>
        <begin position="132"/>
        <end position="153"/>
    </location>
</feature>
<keyword evidence="1" id="KW-1133">Transmembrane helix</keyword>
<dbReference type="Proteomes" id="UP000195221">
    <property type="component" value="Unassembled WGS sequence"/>
</dbReference>
<evidence type="ECO:0000313" key="3">
    <source>
        <dbReference type="Proteomes" id="UP000195221"/>
    </source>
</evidence>
<dbReference type="RefSeq" id="WP_062171137.1">
    <property type="nucleotide sequence ID" value="NZ_MSRG01000008.1"/>
</dbReference>
<proteinExistence type="predicted"/>
<keyword evidence="1" id="KW-0472">Membrane</keyword>
<comment type="caution">
    <text evidence="2">The sequence shown here is derived from an EMBL/GenBank/DDBJ whole genome shotgun (WGS) entry which is preliminary data.</text>
</comment>
<keyword evidence="1" id="KW-0812">Transmembrane</keyword>
<sequence length="154" mass="15192">MSLYLLALLIGVIAGLRAMTAPAAVSWAAHLGLLPLQHTPLAFLGATITPYILTALALIELVTDQLPKTPSRKVPMQFGARLVTGAVSGAAIGAAAGSMIGGAVAGLIGAVIGTFGGASARGALARGFGRDLPAALIEDTVAVVGAVLIVMAIG</sequence>
<gene>
    <name evidence="2" type="ORF">PAMC26577_13705</name>
</gene>
<feature type="transmembrane region" description="Helical" evidence="1">
    <location>
        <begin position="38"/>
        <end position="62"/>
    </location>
</feature>
<accession>A0A242MVB5</accession>
<feature type="transmembrane region" description="Helical" evidence="1">
    <location>
        <begin position="82"/>
        <end position="112"/>
    </location>
</feature>
<name>A0A242MVB5_CABSO</name>